<evidence type="ECO:0000313" key="1">
    <source>
        <dbReference type="EMBL" id="SUS07194.1"/>
    </source>
</evidence>
<reference evidence="1" key="1">
    <citation type="submission" date="2018-07" db="EMBL/GenBank/DDBJ databases">
        <authorList>
            <person name="Quirk P.G."/>
            <person name="Krulwich T.A."/>
        </authorList>
    </citation>
    <scope>NUCLEOTIDE SEQUENCE</scope>
</reference>
<proteinExistence type="predicted"/>
<dbReference type="EMBL" id="UIDG01000331">
    <property type="protein sequence ID" value="SUS07194.1"/>
    <property type="molecule type" value="Genomic_DNA"/>
</dbReference>
<protein>
    <submittedName>
        <fullName evidence="1">Uncharacterized protein</fullName>
    </submittedName>
</protein>
<gene>
    <name evidence="1" type="ORF">DF3PB_3970003</name>
</gene>
<dbReference type="AlphaFoldDB" id="A0A380THR7"/>
<organism evidence="1">
    <name type="scientific">metagenome</name>
    <dbReference type="NCBI Taxonomy" id="256318"/>
    <lineage>
        <taxon>unclassified sequences</taxon>
        <taxon>metagenomes</taxon>
    </lineage>
</organism>
<accession>A0A380THR7</accession>
<name>A0A380THR7_9ZZZZ</name>
<sequence>MTEGYDVTKPLCVTRRTLLSAGLASLIPLPSAAAEEAIIPRIIAERAGYVRIAPDDVLAFARDWWRARDASDHHKAPVIEFLLNAPRLYFSPLVRCLLPASTARGIDVFERKVTTDFLLSTRFFDDPGSERPLSYDGLDQACGNPFAEF</sequence>